<sequence length="586" mass="67018">MTNKNRRKKNSIPPLKTYWWIISYLRPYRWQVFLFIVCSLIAVGVEMSIPKGVQYLIDHIIPNEQTSQLVNILAIFSIFLVIMFLAMMLRNSLQRIIQEKAAQDLQTSLFTHLRKLGFAYYERKPIGKTLSLFSSEVIAVQQIYSRYFPAIIINSIVLIITAAFMISINWKLCLLIIPFFLSYYLIGPYFEKKAAVYAKETQQSRNQLNKKIYDSVSGLLELKANNRENWDLALTEEKLSLFHKDFMKQLVMNYARGLVRRVTIYFGAVAIFAYSAVLIQNNQLTIGEFVALTFYYFLVIRYMTVIVTNISEQTILMNQAEQLFTFVHEKPEIEESKSPVILEKVCGNMEFRDIHFGYPSMPNILKGFNLTIHAGEKIAIVGKSGNGKSTLLKLIGRFYDPQQGTVFLEGVPLSKLSLSQIRDSIGFVFQDTYLFNKSIKENVKFGNPDATDEEIVEACKQANAHKFISELQDGYETVVGNRGIRLSGGQKQRMAIARMILKDPKIIVLDEATSSLDNLSEKEVKSAFDTLLEGKTIIAVAHRLSTIENYDRIIMMEDGKNVEIESYQELMKHSSPFAQKAGVLIE</sequence>
<dbReference type="InterPro" id="IPR039421">
    <property type="entry name" value="Type_1_exporter"/>
</dbReference>
<feature type="transmembrane region" description="Helical" evidence="8">
    <location>
        <begin position="172"/>
        <end position="190"/>
    </location>
</feature>
<dbReference type="Gene3D" id="3.40.50.300">
    <property type="entry name" value="P-loop containing nucleotide triphosphate hydrolases"/>
    <property type="match status" value="1"/>
</dbReference>
<feature type="domain" description="ABC transmembrane type-1" evidence="10">
    <location>
        <begin position="33"/>
        <end position="312"/>
    </location>
</feature>
<evidence type="ECO:0000256" key="1">
    <source>
        <dbReference type="ARBA" id="ARBA00004651"/>
    </source>
</evidence>
<dbReference type="EMBL" id="FOGL01000017">
    <property type="protein sequence ID" value="SES08721.1"/>
    <property type="molecule type" value="Genomic_DNA"/>
</dbReference>
<dbReference type="Pfam" id="PF00005">
    <property type="entry name" value="ABC_tran"/>
    <property type="match status" value="1"/>
</dbReference>
<feature type="domain" description="ABC transporter" evidence="9">
    <location>
        <begin position="349"/>
        <end position="583"/>
    </location>
</feature>
<feature type="transmembrane region" description="Helical" evidence="8">
    <location>
        <begin position="69"/>
        <end position="89"/>
    </location>
</feature>
<dbReference type="InterPro" id="IPR011527">
    <property type="entry name" value="ABC1_TM_dom"/>
</dbReference>
<dbReference type="InterPro" id="IPR036640">
    <property type="entry name" value="ABC1_TM_sf"/>
</dbReference>
<keyword evidence="4" id="KW-0547">Nucleotide-binding</keyword>
<feature type="transmembrane region" description="Helical" evidence="8">
    <location>
        <begin position="32"/>
        <end position="49"/>
    </location>
</feature>
<keyword evidence="7 8" id="KW-0472">Membrane</keyword>
<evidence type="ECO:0000256" key="5">
    <source>
        <dbReference type="ARBA" id="ARBA00022840"/>
    </source>
</evidence>
<protein>
    <submittedName>
        <fullName evidence="11">ATP-binding cassette, subfamily B</fullName>
    </submittedName>
</protein>
<dbReference type="InterPro" id="IPR003593">
    <property type="entry name" value="AAA+_ATPase"/>
</dbReference>
<evidence type="ECO:0000259" key="9">
    <source>
        <dbReference type="PROSITE" id="PS50893"/>
    </source>
</evidence>
<dbReference type="PROSITE" id="PS00211">
    <property type="entry name" value="ABC_TRANSPORTER_1"/>
    <property type="match status" value="1"/>
</dbReference>
<dbReference type="PANTHER" id="PTHR43394:SF1">
    <property type="entry name" value="ATP-BINDING CASSETTE SUB-FAMILY B MEMBER 10, MITOCHONDRIAL"/>
    <property type="match status" value="1"/>
</dbReference>
<feature type="transmembrane region" description="Helical" evidence="8">
    <location>
        <begin position="289"/>
        <end position="310"/>
    </location>
</feature>
<dbReference type="PROSITE" id="PS50929">
    <property type="entry name" value="ABC_TM1F"/>
    <property type="match status" value="1"/>
</dbReference>
<comment type="similarity">
    <text evidence="2">Belongs to the ABC transporter superfamily.</text>
</comment>
<evidence type="ECO:0000256" key="2">
    <source>
        <dbReference type="ARBA" id="ARBA00005417"/>
    </source>
</evidence>
<keyword evidence="3 8" id="KW-0812">Transmembrane</keyword>
<dbReference type="CDD" id="cd07346">
    <property type="entry name" value="ABC_6TM_exporters"/>
    <property type="match status" value="1"/>
</dbReference>
<dbReference type="SUPFAM" id="SSF52540">
    <property type="entry name" value="P-loop containing nucleoside triphosphate hydrolases"/>
    <property type="match status" value="1"/>
</dbReference>
<evidence type="ECO:0000256" key="3">
    <source>
        <dbReference type="ARBA" id="ARBA00022692"/>
    </source>
</evidence>
<dbReference type="GO" id="GO:0016887">
    <property type="term" value="F:ATP hydrolysis activity"/>
    <property type="evidence" value="ECO:0007669"/>
    <property type="project" value="InterPro"/>
</dbReference>
<dbReference type="InterPro" id="IPR017871">
    <property type="entry name" value="ABC_transporter-like_CS"/>
</dbReference>
<evidence type="ECO:0000259" key="10">
    <source>
        <dbReference type="PROSITE" id="PS50929"/>
    </source>
</evidence>
<dbReference type="FunFam" id="3.40.50.300:FF:000218">
    <property type="entry name" value="Multidrug ABC transporter ATP-binding protein"/>
    <property type="match status" value="1"/>
</dbReference>
<evidence type="ECO:0000256" key="8">
    <source>
        <dbReference type="SAM" id="Phobius"/>
    </source>
</evidence>
<feature type="transmembrane region" description="Helical" evidence="8">
    <location>
        <begin position="258"/>
        <end position="277"/>
    </location>
</feature>
<accession>A0A1H9UHK3</accession>
<dbReference type="Gene3D" id="1.20.1560.10">
    <property type="entry name" value="ABC transporter type 1, transmembrane domain"/>
    <property type="match status" value="1"/>
</dbReference>
<dbReference type="PROSITE" id="PS50893">
    <property type="entry name" value="ABC_TRANSPORTER_2"/>
    <property type="match status" value="1"/>
</dbReference>
<dbReference type="PANTHER" id="PTHR43394">
    <property type="entry name" value="ATP-DEPENDENT PERMEASE MDL1, MITOCHONDRIAL"/>
    <property type="match status" value="1"/>
</dbReference>
<proteinExistence type="inferred from homology"/>
<gene>
    <name evidence="11" type="ORF">SAMN04487944_117103</name>
</gene>
<dbReference type="RefSeq" id="WP_089742797.1">
    <property type="nucleotide sequence ID" value="NZ_FOGL01000017.1"/>
</dbReference>
<keyword evidence="6 8" id="KW-1133">Transmembrane helix</keyword>
<dbReference type="STRING" id="531814.SAMN04487944_117103"/>
<evidence type="ECO:0000313" key="12">
    <source>
        <dbReference type="Proteomes" id="UP000199687"/>
    </source>
</evidence>
<organism evidence="11 12">
    <name type="scientific">Gracilibacillus ureilyticus</name>
    <dbReference type="NCBI Taxonomy" id="531814"/>
    <lineage>
        <taxon>Bacteria</taxon>
        <taxon>Bacillati</taxon>
        <taxon>Bacillota</taxon>
        <taxon>Bacilli</taxon>
        <taxon>Bacillales</taxon>
        <taxon>Bacillaceae</taxon>
        <taxon>Gracilibacillus</taxon>
    </lineage>
</organism>
<comment type="subcellular location">
    <subcellularLocation>
        <location evidence="1">Cell membrane</location>
        <topology evidence="1">Multi-pass membrane protein</topology>
    </subcellularLocation>
</comment>
<dbReference type="InterPro" id="IPR003439">
    <property type="entry name" value="ABC_transporter-like_ATP-bd"/>
</dbReference>
<dbReference type="Proteomes" id="UP000199687">
    <property type="component" value="Unassembled WGS sequence"/>
</dbReference>
<evidence type="ECO:0000256" key="7">
    <source>
        <dbReference type="ARBA" id="ARBA00023136"/>
    </source>
</evidence>
<reference evidence="11 12" key="1">
    <citation type="submission" date="2016-10" db="EMBL/GenBank/DDBJ databases">
        <authorList>
            <person name="de Groot N.N."/>
        </authorList>
    </citation>
    <scope>NUCLEOTIDE SEQUENCE [LARGE SCALE GENOMIC DNA]</scope>
    <source>
        <strain evidence="11 12">CGMCC 1.7727</strain>
    </source>
</reference>
<evidence type="ECO:0000256" key="4">
    <source>
        <dbReference type="ARBA" id="ARBA00022741"/>
    </source>
</evidence>
<dbReference type="AlphaFoldDB" id="A0A1H9UHK3"/>
<dbReference type="GO" id="GO:0005524">
    <property type="term" value="F:ATP binding"/>
    <property type="evidence" value="ECO:0007669"/>
    <property type="project" value="UniProtKB-KW"/>
</dbReference>
<dbReference type="SUPFAM" id="SSF90123">
    <property type="entry name" value="ABC transporter transmembrane region"/>
    <property type="match status" value="1"/>
</dbReference>
<dbReference type="InterPro" id="IPR027417">
    <property type="entry name" value="P-loop_NTPase"/>
</dbReference>
<keyword evidence="5 11" id="KW-0067">ATP-binding</keyword>
<dbReference type="GO" id="GO:0005886">
    <property type="term" value="C:plasma membrane"/>
    <property type="evidence" value="ECO:0007669"/>
    <property type="project" value="UniProtKB-SubCell"/>
</dbReference>
<dbReference type="Pfam" id="PF00664">
    <property type="entry name" value="ABC_membrane"/>
    <property type="match status" value="1"/>
</dbReference>
<dbReference type="GO" id="GO:0015421">
    <property type="term" value="F:ABC-type oligopeptide transporter activity"/>
    <property type="evidence" value="ECO:0007669"/>
    <property type="project" value="TreeGrafter"/>
</dbReference>
<keyword evidence="12" id="KW-1185">Reference proteome</keyword>
<dbReference type="SMART" id="SM00382">
    <property type="entry name" value="AAA"/>
    <property type="match status" value="1"/>
</dbReference>
<dbReference type="OrthoDB" id="9762778at2"/>
<evidence type="ECO:0000313" key="11">
    <source>
        <dbReference type="EMBL" id="SES08721.1"/>
    </source>
</evidence>
<evidence type="ECO:0000256" key="6">
    <source>
        <dbReference type="ARBA" id="ARBA00022989"/>
    </source>
</evidence>
<feature type="transmembrane region" description="Helical" evidence="8">
    <location>
        <begin position="147"/>
        <end position="166"/>
    </location>
</feature>
<name>A0A1H9UHK3_9BACI</name>